<reference evidence="4 5" key="1">
    <citation type="submission" date="2022-03" db="EMBL/GenBank/DDBJ databases">
        <authorList>
            <person name="Jo J.-H."/>
            <person name="Im W.-T."/>
        </authorList>
    </citation>
    <scope>NUCLEOTIDE SEQUENCE [LARGE SCALE GENOMIC DNA]</scope>
    <source>
        <strain evidence="4 5">MA9</strain>
    </source>
</reference>
<dbReference type="SUPFAM" id="SSF52540">
    <property type="entry name" value="P-loop containing nucleoside triphosphate hydrolases"/>
    <property type="match status" value="1"/>
</dbReference>
<dbReference type="EMBL" id="JAKZFC010000001">
    <property type="protein sequence ID" value="MCH7321483.1"/>
    <property type="molecule type" value="Genomic_DNA"/>
</dbReference>
<dbReference type="InterPro" id="IPR027417">
    <property type="entry name" value="P-loop_NTPase"/>
</dbReference>
<dbReference type="PANTHER" id="PTHR43681:SF1">
    <property type="entry name" value="SARCALUMENIN"/>
    <property type="match status" value="1"/>
</dbReference>
<evidence type="ECO:0000256" key="1">
    <source>
        <dbReference type="SAM" id="Coils"/>
    </source>
</evidence>
<dbReference type="CDD" id="cd09912">
    <property type="entry name" value="DLP_2"/>
    <property type="match status" value="1"/>
</dbReference>
<feature type="transmembrane region" description="Helical" evidence="2">
    <location>
        <begin position="461"/>
        <end position="483"/>
    </location>
</feature>
<sequence>MYSQIREAVEQLNSIASAHHFPHLNEQCAHLITDIQQDAYSFIVVGEFSTGKSTFINGLMGKSLLPTGITPTTSTINILQYGEPAIAIHFLNGEEEHVTDMSRLHDFIASKLDEVDSINYIGVFQPLEFLQNRTMVIDTPGLNDVNELRSDITYQYIPRADVMFFLLDCRTPLRASEFEFLTETLVAQGLDRIIFIANFADDVDEDELPFIIEKMENKLKEGLQLDSVEIIAYSALEALEGKAEQDEELLEISGYNRVVERMQVLCEDNTRKAEKCKRFEQREHMIRQELVHLLHQKQKLNNHSKEELQQELEKLVKWREGQEAVIANLRKYYEERVFDFERMASKSVRTFFEKAESSLIEEIELFQGNNIQHFFEKRLPSIMNNKLKNWIEQYSPQLQILIAKLEEALTDILTDLLNEKVYTNQFAVEPELSKGGGVEIEIAKKPDPTIASGLIVGGTSALFLILGGPILLPIIGMVGLPYLQKKLIEDQLKKIKPQVISDLQMKIMIVRHDFEQEIHQYLRTNCEKVYESCIRIYEQRIEQQSALIQQRLQELKSSAEDGQQENVVIQQQLIAIQTLKLEEAK</sequence>
<name>A0ABS9UAW0_9BACL</name>
<dbReference type="Proteomes" id="UP001316087">
    <property type="component" value="Unassembled WGS sequence"/>
</dbReference>
<feature type="domain" description="Dynamin N-terminal" evidence="3">
    <location>
        <begin position="43"/>
        <end position="198"/>
    </location>
</feature>
<feature type="coiled-coil region" evidence="1">
    <location>
        <begin position="538"/>
        <end position="572"/>
    </location>
</feature>
<gene>
    <name evidence="4" type="ORF">LZ480_06205</name>
</gene>
<dbReference type="PANTHER" id="PTHR43681">
    <property type="entry name" value="TRANSMEMBRANE GTPASE FZO"/>
    <property type="match status" value="1"/>
</dbReference>
<keyword evidence="2" id="KW-0812">Transmembrane</keyword>
<dbReference type="InterPro" id="IPR051943">
    <property type="entry name" value="TRAFAC_Dynamin-like_GTPase"/>
</dbReference>
<keyword evidence="5" id="KW-1185">Reference proteome</keyword>
<keyword evidence="1" id="KW-0175">Coiled coil</keyword>
<protein>
    <submittedName>
        <fullName evidence="4">Dynamin family protein</fullName>
    </submittedName>
</protein>
<keyword evidence="2" id="KW-0472">Membrane</keyword>
<dbReference type="Pfam" id="PF00350">
    <property type="entry name" value="Dynamin_N"/>
    <property type="match status" value="1"/>
</dbReference>
<dbReference type="Gene3D" id="3.40.50.300">
    <property type="entry name" value="P-loop containing nucleotide triphosphate hydrolases"/>
    <property type="match status" value="1"/>
</dbReference>
<proteinExistence type="predicted"/>
<keyword evidence="2" id="KW-1133">Transmembrane helix</keyword>
<organism evidence="4 5">
    <name type="scientific">Solibacillus palustris</name>
    <dbReference type="NCBI Taxonomy" id="2908203"/>
    <lineage>
        <taxon>Bacteria</taxon>
        <taxon>Bacillati</taxon>
        <taxon>Bacillota</taxon>
        <taxon>Bacilli</taxon>
        <taxon>Bacillales</taxon>
        <taxon>Caryophanaceae</taxon>
        <taxon>Solibacillus</taxon>
    </lineage>
</organism>
<dbReference type="RefSeq" id="WP_241368510.1">
    <property type="nucleotide sequence ID" value="NZ_JAKZFC010000001.1"/>
</dbReference>
<dbReference type="InterPro" id="IPR045063">
    <property type="entry name" value="Dynamin_N"/>
</dbReference>
<comment type="caution">
    <text evidence="4">The sequence shown here is derived from an EMBL/GenBank/DDBJ whole genome shotgun (WGS) entry which is preliminary data.</text>
</comment>
<evidence type="ECO:0000259" key="3">
    <source>
        <dbReference type="Pfam" id="PF00350"/>
    </source>
</evidence>
<evidence type="ECO:0000256" key="2">
    <source>
        <dbReference type="SAM" id="Phobius"/>
    </source>
</evidence>
<accession>A0ABS9UAW0</accession>
<evidence type="ECO:0000313" key="4">
    <source>
        <dbReference type="EMBL" id="MCH7321483.1"/>
    </source>
</evidence>
<evidence type="ECO:0000313" key="5">
    <source>
        <dbReference type="Proteomes" id="UP001316087"/>
    </source>
</evidence>